<sequence>MDGGNSERSSGEQWGDTSSMDKRVWNGELVLNGEQCITGRFSGVNEDFCWHLSAIYADCNRVTRRALWQELLVLKNSFNGPWIVCGDFNITRYPSGKTNCHRLSGAMKNFHHVLKNYS</sequence>
<dbReference type="OrthoDB" id="1930966at2759"/>
<accession>A0A9J6A8R2</accession>
<comment type="caution">
    <text evidence="3">The sequence shown here is derived from an EMBL/GenBank/DDBJ whole genome shotgun (WGS) entry which is preliminary data.</text>
</comment>
<dbReference type="Proteomes" id="UP000824120">
    <property type="component" value="Chromosome 2"/>
</dbReference>
<keyword evidence="4" id="KW-1185">Reference proteome</keyword>
<dbReference type="GO" id="GO:0003824">
    <property type="term" value="F:catalytic activity"/>
    <property type="evidence" value="ECO:0007669"/>
    <property type="project" value="InterPro"/>
</dbReference>
<evidence type="ECO:0000256" key="1">
    <source>
        <dbReference type="SAM" id="MobiDB-lite"/>
    </source>
</evidence>
<dbReference type="InterPro" id="IPR036691">
    <property type="entry name" value="Endo/exonu/phosph_ase_sf"/>
</dbReference>
<evidence type="ECO:0000313" key="4">
    <source>
        <dbReference type="Proteomes" id="UP000824120"/>
    </source>
</evidence>
<gene>
    <name evidence="3" type="ORF">H5410_005893</name>
</gene>
<feature type="domain" description="Endonuclease/exonuclease/phosphatase" evidence="2">
    <location>
        <begin position="42"/>
        <end position="90"/>
    </location>
</feature>
<feature type="compositionally biased region" description="Polar residues" evidence="1">
    <location>
        <begin position="1"/>
        <end position="18"/>
    </location>
</feature>
<dbReference type="InterPro" id="IPR005135">
    <property type="entry name" value="Endo/exonuclease/phosphatase"/>
</dbReference>
<dbReference type="Pfam" id="PF03372">
    <property type="entry name" value="Exo_endo_phos"/>
    <property type="match status" value="1"/>
</dbReference>
<organism evidence="3 4">
    <name type="scientific">Solanum commersonii</name>
    <name type="common">Commerson's wild potato</name>
    <name type="synonym">Commerson's nightshade</name>
    <dbReference type="NCBI Taxonomy" id="4109"/>
    <lineage>
        <taxon>Eukaryota</taxon>
        <taxon>Viridiplantae</taxon>
        <taxon>Streptophyta</taxon>
        <taxon>Embryophyta</taxon>
        <taxon>Tracheophyta</taxon>
        <taxon>Spermatophyta</taxon>
        <taxon>Magnoliopsida</taxon>
        <taxon>eudicotyledons</taxon>
        <taxon>Gunneridae</taxon>
        <taxon>Pentapetalae</taxon>
        <taxon>asterids</taxon>
        <taxon>lamiids</taxon>
        <taxon>Solanales</taxon>
        <taxon>Solanaceae</taxon>
        <taxon>Solanoideae</taxon>
        <taxon>Solaneae</taxon>
        <taxon>Solanum</taxon>
    </lineage>
</organism>
<dbReference type="SUPFAM" id="SSF56219">
    <property type="entry name" value="DNase I-like"/>
    <property type="match status" value="1"/>
</dbReference>
<evidence type="ECO:0000259" key="2">
    <source>
        <dbReference type="Pfam" id="PF03372"/>
    </source>
</evidence>
<name>A0A9J6A8R2_SOLCO</name>
<dbReference type="Gene3D" id="3.60.10.10">
    <property type="entry name" value="Endonuclease/exonuclease/phosphatase"/>
    <property type="match status" value="1"/>
</dbReference>
<reference evidence="3 4" key="1">
    <citation type="submission" date="2020-09" db="EMBL/GenBank/DDBJ databases">
        <title>De no assembly of potato wild relative species, Solanum commersonii.</title>
        <authorList>
            <person name="Cho K."/>
        </authorList>
    </citation>
    <scope>NUCLEOTIDE SEQUENCE [LARGE SCALE GENOMIC DNA]</scope>
    <source>
        <strain evidence="3">LZ3.2</strain>
        <tissue evidence="3">Leaf</tissue>
    </source>
</reference>
<protein>
    <recommendedName>
        <fullName evidence="2">Endonuclease/exonuclease/phosphatase domain-containing protein</fullName>
    </recommendedName>
</protein>
<evidence type="ECO:0000313" key="3">
    <source>
        <dbReference type="EMBL" id="KAG5620675.1"/>
    </source>
</evidence>
<dbReference type="AlphaFoldDB" id="A0A9J6A8R2"/>
<proteinExistence type="predicted"/>
<dbReference type="EMBL" id="JACXVP010000002">
    <property type="protein sequence ID" value="KAG5620675.1"/>
    <property type="molecule type" value="Genomic_DNA"/>
</dbReference>
<feature type="region of interest" description="Disordered" evidence="1">
    <location>
        <begin position="1"/>
        <end position="20"/>
    </location>
</feature>